<evidence type="ECO:0000313" key="3">
    <source>
        <dbReference type="Proteomes" id="UP000009168"/>
    </source>
</evidence>
<dbReference type="InParanoid" id="I7M225"/>
<dbReference type="GeneID" id="7834489"/>
<gene>
    <name evidence="2" type="ORF">TTHERM_00286800</name>
</gene>
<feature type="coiled-coil region" evidence="1">
    <location>
        <begin position="211"/>
        <end position="245"/>
    </location>
</feature>
<keyword evidence="1" id="KW-0175">Coiled coil</keyword>
<evidence type="ECO:0008006" key="4">
    <source>
        <dbReference type="Google" id="ProtNLM"/>
    </source>
</evidence>
<sequence>MEKIFEQQTMYCKEHTGNKISYFKINFQGLDSEIFRCGQCALEDSSIKDYLNIESINNSQDDYIFSNWPPICNQKLTDELKQLFKNYVDIEYKIESQFKDLTNEILQAIELKKKEVLNVCSSLKVEKELISRIYNQISSKDELKKILNSDSCIELYKSDLIEFLKKKHEEKESNNLQFQLMIEKIKRYQDIPQIFNFCSIKTQFSQQLNKLDDQIKEYDFFRENINEMQNQLDILIKNKLNEEIQDFDYHFNCFAKGLWKNSENQDFDIFQTIKSTNIYFSKQNQIKLLRGKEQFGSDSKSQDIKVTQHSNQNVISVYKNQEIDFGEIYFKHELSKNKKYTIRFKFNDEGGKYIIIGLINKNNLNGLLSLTKQGKSFCFQSPNHGGNIVKGDYFYTIKKGFTLQMNIDIESKQIQYLDFPLKTSINQLQNEFLLDSESIYYLTIQFGKQTKQIPFETVIDIIHFEEIEKI</sequence>
<evidence type="ECO:0000256" key="1">
    <source>
        <dbReference type="SAM" id="Coils"/>
    </source>
</evidence>
<evidence type="ECO:0000313" key="2">
    <source>
        <dbReference type="EMBL" id="EAR98350.2"/>
    </source>
</evidence>
<proteinExistence type="predicted"/>
<organism evidence="2 3">
    <name type="scientific">Tetrahymena thermophila (strain SB210)</name>
    <dbReference type="NCBI Taxonomy" id="312017"/>
    <lineage>
        <taxon>Eukaryota</taxon>
        <taxon>Sar</taxon>
        <taxon>Alveolata</taxon>
        <taxon>Ciliophora</taxon>
        <taxon>Intramacronucleata</taxon>
        <taxon>Oligohymenophorea</taxon>
        <taxon>Hymenostomatida</taxon>
        <taxon>Tetrahymenina</taxon>
        <taxon>Tetrahymenidae</taxon>
        <taxon>Tetrahymena</taxon>
    </lineage>
</organism>
<dbReference type="KEGG" id="tet:TTHERM_00286800"/>
<dbReference type="RefSeq" id="XP_001018595.2">
    <property type="nucleotide sequence ID" value="XM_001018595.2"/>
</dbReference>
<protein>
    <recommendedName>
        <fullName evidence="4">Zinc carboxypeptidase family protein</fullName>
    </recommendedName>
</protein>
<keyword evidence="3" id="KW-1185">Reference proteome</keyword>
<name>I7M225_TETTS</name>
<dbReference type="Proteomes" id="UP000009168">
    <property type="component" value="Unassembled WGS sequence"/>
</dbReference>
<reference evidence="3" key="1">
    <citation type="journal article" date="2006" name="PLoS Biol.">
        <title>Macronuclear genome sequence of the ciliate Tetrahymena thermophila, a model eukaryote.</title>
        <authorList>
            <person name="Eisen J.A."/>
            <person name="Coyne R.S."/>
            <person name="Wu M."/>
            <person name="Wu D."/>
            <person name="Thiagarajan M."/>
            <person name="Wortman J.R."/>
            <person name="Badger J.H."/>
            <person name="Ren Q."/>
            <person name="Amedeo P."/>
            <person name="Jones K.M."/>
            <person name="Tallon L.J."/>
            <person name="Delcher A.L."/>
            <person name="Salzberg S.L."/>
            <person name="Silva J.C."/>
            <person name="Haas B.J."/>
            <person name="Majoros W.H."/>
            <person name="Farzad M."/>
            <person name="Carlton J.M."/>
            <person name="Smith R.K. Jr."/>
            <person name="Garg J."/>
            <person name="Pearlman R.E."/>
            <person name="Karrer K.M."/>
            <person name="Sun L."/>
            <person name="Manning G."/>
            <person name="Elde N.C."/>
            <person name="Turkewitz A.P."/>
            <person name="Asai D.J."/>
            <person name="Wilkes D.E."/>
            <person name="Wang Y."/>
            <person name="Cai H."/>
            <person name="Collins K."/>
            <person name="Stewart B.A."/>
            <person name="Lee S.R."/>
            <person name="Wilamowska K."/>
            <person name="Weinberg Z."/>
            <person name="Ruzzo W.L."/>
            <person name="Wloga D."/>
            <person name="Gaertig J."/>
            <person name="Frankel J."/>
            <person name="Tsao C.-C."/>
            <person name="Gorovsky M.A."/>
            <person name="Keeling P.J."/>
            <person name="Waller R.F."/>
            <person name="Patron N.J."/>
            <person name="Cherry J.M."/>
            <person name="Stover N.A."/>
            <person name="Krieger C.J."/>
            <person name="del Toro C."/>
            <person name="Ryder H.F."/>
            <person name="Williamson S.C."/>
            <person name="Barbeau R.A."/>
            <person name="Hamilton E.P."/>
            <person name="Orias E."/>
        </authorList>
    </citation>
    <scope>NUCLEOTIDE SEQUENCE [LARGE SCALE GENOMIC DNA]</scope>
    <source>
        <strain evidence="3">SB210</strain>
    </source>
</reference>
<dbReference type="EMBL" id="GG662651">
    <property type="protein sequence ID" value="EAR98350.2"/>
    <property type="molecule type" value="Genomic_DNA"/>
</dbReference>
<accession>I7M225</accession>
<dbReference type="AlphaFoldDB" id="I7M225"/>